<dbReference type="InterPro" id="IPR010998">
    <property type="entry name" value="Integrase_recombinase_N"/>
</dbReference>
<dbReference type="PROSITE" id="PS51898">
    <property type="entry name" value="TYR_RECOMBINASE"/>
    <property type="match status" value="1"/>
</dbReference>
<accession>A0A081N710</accession>
<feature type="domain" description="Tyr recombinase" evidence="7">
    <location>
        <begin position="193"/>
        <end position="390"/>
    </location>
</feature>
<feature type="region of interest" description="Disordered" evidence="6">
    <location>
        <begin position="68"/>
        <end position="89"/>
    </location>
</feature>
<proteinExistence type="inferred from homology"/>
<dbReference type="eggNOG" id="COG4974">
    <property type="taxonomic scope" value="Bacteria"/>
</dbReference>
<dbReference type="Gene3D" id="1.10.443.10">
    <property type="entry name" value="Intergrase catalytic core"/>
    <property type="match status" value="1"/>
</dbReference>
<organism evidence="9 10">
    <name type="scientific">Endozoicomonas montiporae</name>
    <dbReference type="NCBI Taxonomy" id="1027273"/>
    <lineage>
        <taxon>Bacteria</taxon>
        <taxon>Pseudomonadati</taxon>
        <taxon>Pseudomonadota</taxon>
        <taxon>Gammaproteobacteria</taxon>
        <taxon>Oceanospirillales</taxon>
        <taxon>Endozoicomonadaceae</taxon>
        <taxon>Endozoicomonas</taxon>
    </lineage>
</organism>
<dbReference type="GO" id="GO:0003677">
    <property type="term" value="F:DNA binding"/>
    <property type="evidence" value="ECO:0007669"/>
    <property type="project" value="UniProtKB-UniRule"/>
</dbReference>
<dbReference type="EMBL" id="JOKG01000002">
    <property type="protein sequence ID" value="KEQ14233.1"/>
    <property type="molecule type" value="Genomic_DNA"/>
</dbReference>
<evidence type="ECO:0000313" key="9">
    <source>
        <dbReference type="EMBL" id="KEQ14233.1"/>
    </source>
</evidence>
<sequence>MSRTLYFYDPKSKNYIGEFPHDPEVGFIARRRGIRRKLCAASDVDHLAEDALERHVWELYLSKERELRDKQRKDKAEKDKKRLARKRMPVSTAKTNWEKELKTTNHPRTVKDYVRSVDMYIGAVGDHELREFSREHNIQYFEHLTSLEYCGKVISKTTQNKHMRHLGIFLNWAYDHEILDKRHRLKKATAPKKDMDTYTLFDLKRARALIKDRLDTYTRPKDIRAARNMDRAFMLATQSLLRLGPIWALRLSDIDLKRRVIRIREVPEINFYPKKMKFPNKPINDTLFEFLKEDLSQRSPKEKWYLDKGNGEQWLKERGNISIYAAKIFTAIGLPRIKPFHHGMRATMITWLLHNETDPKVVQQLADHNDLATTMKYFNARTIDQTIATNAIPEL</sequence>
<dbReference type="InterPro" id="IPR044068">
    <property type="entry name" value="CB"/>
</dbReference>
<feature type="domain" description="Core-binding (CB)" evidence="8">
    <location>
        <begin position="88"/>
        <end position="174"/>
    </location>
</feature>
<dbReference type="Gene3D" id="1.10.150.130">
    <property type="match status" value="1"/>
</dbReference>
<keyword evidence="3 5" id="KW-0238">DNA-binding</keyword>
<dbReference type="SUPFAM" id="SSF56349">
    <property type="entry name" value="DNA breaking-rejoining enzymes"/>
    <property type="match status" value="1"/>
</dbReference>
<dbReference type="GO" id="GO:0006310">
    <property type="term" value="P:DNA recombination"/>
    <property type="evidence" value="ECO:0007669"/>
    <property type="project" value="UniProtKB-KW"/>
</dbReference>
<keyword evidence="4" id="KW-0233">DNA recombination</keyword>
<comment type="caution">
    <text evidence="9">The sequence shown here is derived from an EMBL/GenBank/DDBJ whole genome shotgun (WGS) entry which is preliminary data.</text>
</comment>
<comment type="similarity">
    <text evidence="1">Belongs to the 'phage' integrase family.</text>
</comment>
<name>A0A081N710_9GAMM</name>
<evidence type="ECO:0000259" key="8">
    <source>
        <dbReference type="PROSITE" id="PS51900"/>
    </source>
</evidence>
<dbReference type="InterPro" id="IPR050090">
    <property type="entry name" value="Tyrosine_recombinase_XerCD"/>
</dbReference>
<dbReference type="InterPro" id="IPR013762">
    <property type="entry name" value="Integrase-like_cat_sf"/>
</dbReference>
<evidence type="ECO:0008006" key="11">
    <source>
        <dbReference type="Google" id="ProtNLM"/>
    </source>
</evidence>
<evidence type="ECO:0000259" key="7">
    <source>
        <dbReference type="PROSITE" id="PS51898"/>
    </source>
</evidence>
<dbReference type="RefSeq" id="WP_034874016.1">
    <property type="nucleotide sequence ID" value="NZ_JOKG01000002.1"/>
</dbReference>
<evidence type="ECO:0000256" key="6">
    <source>
        <dbReference type="SAM" id="MobiDB-lite"/>
    </source>
</evidence>
<gene>
    <name evidence="9" type="ORF">GZ77_07365</name>
</gene>
<evidence type="ECO:0000256" key="4">
    <source>
        <dbReference type="ARBA" id="ARBA00023172"/>
    </source>
</evidence>
<evidence type="ECO:0000256" key="2">
    <source>
        <dbReference type="ARBA" id="ARBA00022908"/>
    </source>
</evidence>
<dbReference type="Proteomes" id="UP000028006">
    <property type="component" value="Unassembled WGS sequence"/>
</dbReference>
<dbReference type="PANTHER" id="PTHR30349">
    <property type="entry name" value="PHAGE INTEGRASE-RELATED"/>
    <property type="match status" value="1"/>
</dbReference>
<dbReference type="AlphaFoldDB" id="A0A081N710"/>
<evidence type="ECO:0000256" key="5">
    <source>
        <dbReference type="PROSITE-ProRule" id="PRU01248"/>
    </source>
</evidence>
<dbReference type="PROSITE" id="PS51900">
    <property type="entry name" value="CB"/>
    <property type="match status" value="1"/>
</dbReference>
<dbReference type="Pfam" id="PF00589">
    <property type="entry name" value="Phage_integrase"/>
    <property type="match status" value="1"/>
</dbReference>
<dbReference type="CDD" id="cd00397">
    <property type="entry name" value="DNA_BRE_C"/>
    <property type="match status" value="1"/>
</dbReference>
<dbReference type="PANTHER" id="PTHR30349:SF64">
    <property type="entry name" value="PROPHAGE INTEGRASE INTD-RELATED"/>
    <property type="match status" value="1"/>
</dbReference>
<keyword evidence="2" id="KW-0229">DNA integration</keyword>
<dbReference type="InterPro" id="IPR011010">
    <property type="entry name" value="DNA_brk_join_enz"/>
</dbReference>
<protein>
    <recommendedName>
        <fullName evidence="11">Tyr recombinase domain-containing protein</fullName>
    </recommendedName>
</protein>
<dbReference type="GO" id="GO:0015074">
    <property type="term" value="P:DNA integration"/>
    <property type="evidence" value="ECO:0007669"/>
    <property type="project" value="UniProtKB-KW"/>
</dbReference>
<keyword evidence="10" id="KW-1185">Reference proteome</keyword>
<reference evidence="9 10" key="1">
    <citation type="submission" date="2014-06" db="EMBL/GenBank/DDBJ databases">
        <title>Whole Genome Sequences of Three Symbiotic Endozoicomonas Bacteria.</title>
        <authorList>
            <person name="Neave M.J."/>
            <person name="Apprill A."/>
            <person name="Voolstra C.R."/>
        </authorList>
    </citation>
    <scope>NUCLEOTIDE SEQUENCE [LARGE SCALE GENOMIC DNA]</scope>
    <source>
        <strain evidence="9 10">LMG 24815</strain>
    </source>
</reference>
<evidence type="ECO:0000256" key="1">
    <source>
        <dbReference type="ARBA" id="ARBA00008857"/>
    </source>
</evidence>
<evidence type="ECO:0000256" key="3">
    <source>
        <dbReference type="ARBA" id="ARBA00023125"/>
    </source>
</evidence>
<feature type="compositionally biased region" description="Basic and acidic residues" evidence="6">
    <location>
        <begin position="68"/>
        <end position="80"/>
    </location>
</feature>
<evidence type="ECO:0000313" key="10">
    <source>
        <dbReference type="Proteomes" id="UP000028006"/>
    </source>
</evidence>
<dbReference type="InterPro" id="IPR002104">
    <property type="entry name" value="Integrase_catalytic"/>
</dbReference>